<dbReference type="InterPro" id="IPR028015">
    <property type="entry name" value="CCDC84-like"/>
</dbReference>
<dbReference type="PANTHER" id="PTHR31198:SF1">
    <property type="entry name" value="CENTROSOMAL AT-AC SPLICING FACTOR"/>
    <property type="match status" value="1"/>
</dbReference>
<dbReference type="Proteomes" id="UP001066276">
    <property type="component" value="Chromosome 3_1"/>
</dbReference>
<name>A0AAV7UMJ1_PLEWA</name>
<evidence type="ECO:0000313" key="2">
    <source>
        <dbReference type="EMBL" id="KAJ1189916.1"/>
    </source>
</evidence>
<keyword evidence="3" id="KW-1185">Reference proteome</keyword>
<feature type="compositionally biased region" description="Basic residues" evidence="1">
    <location>
        <begin position="328"/>
        <end position="347"/>
    </location>
</feature>
<dbReference type="PANTHER" id="PTHR31198">
    <property type="entry name" value="COILED-COIL DOMAIN-CONTAINING PROTEIN 84"/>
    <property type="match status" value="1"/>
</dbReference>
<feature type="region of interest" description="Disordered" evidence="1">
    <location>
        <begin position="315"/>
        <end position="347"/>
    </location>
</feature>
<comment type="caution">
    <text evidence="2">The sequence shown here is derived from an EMBL/GenBank/DDBJ whole genome shotgun (WGS) entry which is preliminary data.</text>
</comment>
<protein>
    <recommendedName>
        <fullName evidence="4">Coiled-coil domain-containing protein 84</fullName>
    </recommendedName>
</protein>
<accession>A0AAV7UMJ1</accession>
<evidence type="ECO:0008006" key="4">
    <source>
        <dbReference type="Google" id="ProtNLM"/>
    </source>
</evidence>
<feature type="compositionally biased region" description="Basic and acidic residues" evidence="1">
    <location>
        <begin position="318"/>
        <end position="327"/>
    </location>
</feature>
<dbReference type="EMBL" id="JANPWB010000005">
    <property type="protein sequence ID" value="KAJ1189916.1"/>
    <property type="molecule type" value="Genomic_DNA"/>
</dbReference>
<feature type="region of interest" description="Disordered" evidence="1">
    <location>
        <begin position="281"/>
        <end position="303"/>
    </location>
</feature>
<dbReference type="Pfam" id="PF14968">
    <property type="entry name" value="CCDC84"/>
    <property type="match status" value="1"/>
</dbReference>
<sequence>MGVHYCSFCRQTSFTGKGHSYSKKHQQKLKEALSSYLLKVEAARKMVKGAHVLKYDATEHEKKVWCYCCQLEVKKHMSNGNMTVIHGGLLEHLASLEHKKATNRFWWENKADAKLKSHFLLPPEDYEKFKLSVLKALESYEETEDELTKEIAAQIREVESSRQLMIQRLLEPQPETDPCEDLSSSCCSADKHSFCSGPKAEESCFQGISTAGEEVEWMEPQQSLTFVGHQRLPEKGNIYTGAIPPWLMQDEDPGDQAQEIGPSHEEFLKQQEKEKLKKLPPNRVGANFDHKSQTGDGWLPSFGRVWNNGRRWQSRHQYRAEGEECKAGKRKAGKHWQSKKKRKRGDT</sequence>
<gene>
    <name evidence="2" type="ORF">NDU88_006658</name>
</gene>
<dbReference type="AlphaFoldDB" id="A0AAV7UMJ1"/>
<evidence type="ECO:0000256" key="1">
    <source>
        <dbReference type="SAM" id="MobiDB-lite"/>
    </source>
</evidence>
<proteinExistence type="predicted"/>
<reference evidence="2" key="1">
    <citation type="journal article" date="2022" name="bioRxiv">
        <title>Sequencing and chromosome-scale assembly of the giantPleurodeles waltlgenome.</title>
        <authorList>
            <person name="Brown T."/>
            <person name="Elewa A."/>
            <person name="Iarovenko S."/>
            <person name="Subramanian E."/>
            <person name="Araus A.J."/>
            <person name="Petzold A."/>
            <person name="Susuki M."/>
            <person name="Suzuki K.-i.T."/>
            <person name="Hayashi T."/>
            <person name="Toyoda A."/>
            <person name="Oliveira C."/>
            <person name="Osipova E."/>
            <person name="Leigh N.D."/>
            <person name="Simon A."/>
            <person name="Yun M.H."/>
        </authorList>
    </citation>
    <scope>NUCLEOTIDE SEQUENCE</scope>
    <source>
        <strain evidence="2">20211129_DDA</strain>
        <tissue evidence="2">Liver</tissue>
    </source>
</reference>
<organism evidence="2 3">
    <name type="scientific">Pleurodeles waltl</name>
    <name type="common">Iberian ribbed newt</name>
    <dbReference type="NCBI Taxonomy" id="8319"/>
    <lineage>
        <taxon>Eukaryota</taxon>
        <taxon>Metazoa</taxon>
        <taxon>Chordata</taxon>
        <taxon>Craniata</taxon>
        <taxon>Vertebrata</taxon>
        <taxon>Euteleostomi</taxon>
        <taxon>Amphibia</taxon>
        <taxon>Batrachia</taxon>
        <taxon>Caudata</taxon>
        <taxon>Salamandroidea</taxon>
        <taxon>Salamandridae</taxon>
        <taxon>Pleurodelinae</taxon>
        <taxon>Pleurodeles</taxon>
    </lineage>
</organism>
<evidence type="ECO:0000313" key="3">
    <source>
        <dbReference type="Proteomes" id="UP001066276"/>
    </source>
</evidence>